<proteinExistence type="predicted"/>
<dbReference type="EMBL" id="JARVII010000006">
    <property type="protein sequence ID" value="MDG9698959.1"/>
    <property type="molecule type" value="Genomic_DNA"/>
</dbReference>
<dbReference type="Gene3D" id="2.60.260.40">
    <property type="entry name" value="q5lls5 like domains"/>
    <property type="match status" value="1"/>
</dbReference>
<dbReference type="InterPro" id="IPR019401">
    <property type="entry name" value="Znf_CHCC"/>
</dbReference>
<keyword evidence="3" id="KW-1185">Reference proteome</keyword>
<organism evidence="2 3">
    <name type="scientific">Ottowia cancrivicina</name>
    <dbReference type="NCBI Taxonomy" id="3040346"/>
    <lineage>
        <taxon>Bacteria</taxon>
        <taxon>Pseudomonadati</taxon>
        <taxon>Pseudomonadota</taxon>
        <taxon>Betaproteobacteria</taxon>
        <taxon>Burkholderiales</taxon>
        <taxon>Comamonadaceae</taxon>
        <taxon>Ottowia</taxon>
    </lineage>
</organism>
<accession>A0AAW6RK91</accession>
<dbReference type="Pfam" id="PF10276">
    <property type="entry name" value="zf-CHCC"/>
    <property type="match status" value="1"/>
</dbReference>
<dbReference type="RefSeq" id="WP_050715012.1">
    <property type="nucleotide sequence ID" value="NZ_JARVII010000006.1"/>
</dbReference>
<dbReference type="Proteomes" id="UP001237156">
    <property type="component" value="Unassembled WGS sequence"/>
</dbReference>
<evidence type="ECO:0000313" key="3">
    <source>
        <dbReference type="Proteomes" id="UP001237156"/>
    </source>
</evidence>
<keyword evidence="2" id="KW-0863">Zinc-finger</keyword>
<reference evidence="2 3" key="1">
    <citation type="submission" date="2023-04" db="EMBL/GenBank/DDBJ databases">
        <title>Ottowia paracancer sp. nov., isolated from human stomach.</title>
        <authorList>
            <person name="Song Y."/>
        </authorList>
    </citation>
    <scope>NUCLEOTIDE SEQUENCE [LARGE SCALE GENOMIC DNA]</scope>
    <source>
        <strain evidence="2 3">10c7w1</strain>
    </source>
</reference>
<dbReference type="GO" id="GO:0008270">
    <property type="term" value="F:zinc ion binding"/>
    <property type="evidence" value="ECO:0007669"/>
    <property type="project" value="UniProtKB-KW"/>
</dbReference>
<comment type="caution">
    <text evidence="2">The sequence shown here is derived from an EMBL/GenBank/DDBJ whole genome shotgun (WGS) entry which is preliminary data.</text>
</comment>
<feature type="domain" description="Zinc finger CHCC-type" evidence="1">
    <location>
        <begin position="37"/>
        <end position="60"/>
    </location>
</feature>
<gene>
    <name evidence="2" type="ORF">QB898_04370</name>
</gene>
<name>A0AAW6RK91_9BURK</name>
<evidence type="ECO:0000313" key="2">
    <source>
        <dbReference type="EMBL" id="MDG9698959.1"/>
    </source>
</evidence>
<keyword evidence="2" id="KW-0479">Metal-binding</keyword>
<protein>
    <submittedName>
        <fullName evidence="2">Zinc-finger domain-containing protein</fullName>
    </submittedName>
</protein>
<evidence type="ECO:0000259" key="1">
    <source>
        <dbReference type="Pfam" id="PF10276"/>
    </source>
</evidence>
<sequence>MSQIATPEVVELSVADLSHEGSTCCPNPKANMQLWNMHPRVYLDLSHQREAHCAYCGRIYRLKEGEVFKSGH</sequence>
<dbReference type="AlphaFoldDB" id="A0AAW6RK91"/>
<keyword evidence="2" id="KW-0862">Zinc</keyword>